<sequence length="513" mass="57136">YLKMDDRERLKKTVTSTFKIHAYTLKKDALEYVVEKLEGFDKEKRHHWINRFIEGLRKENVNGTVVDLNTLKNVATAVSTSRNGNVPILNVFDVTAVPRWDLAPDGEMILREGNDNSVHVDNATTVLRQRLILVQMRLSRTRELEGCTVSPIDSLFAADPSNSTIIVLGVLVKIKTDEYHIEDLTGCIPIEISDETTFHAGVFNVGSVMIFEGQWDGRVLVVSAIALLPSHSANETRSYIGNLNFFGGTERTAFRMCPKLSNVAARRTQSSLVILSDVNMDKHETRHALFLVLQGFASCAPTAFILCGEFSSQPLHPESTQRVEEGFAQLAKMIKQFASAYGGTQFIFVPGMNDAGLGQILPRPPLPMNLQKPLSSLKNCVFTSNPTRVQLMNQEIVINRNDIVERLCKNSIHVPENLDNLGVDISRTIVSNGHLCPLPPSIQPIVWSLDSSLRLHPLPDLLVLADRFESYTADHKGCIVSNPGPFGRLRYDFHVYLGDSRKVELSSIDLSSS</sequence>
<evidence type="ECO:0000256" key="1">
    <source>
        <dbReference type="ARBA" id="ARBA00004123"/>
    </source>
</evidence>
<gene>
    <name evidence="9" type="ORF">PFISCL1PPCAC_15554</name>
</gene>
<evidence type="ECO:0000259" key="8">
    <source>
        <dbReference type="Pfam" id="PF12213"/>
    </source>
</evidence>
<dbReference type="Gene3D" id="3.60.21.60">
    <property type="match status" value="1"/>
</dbReference>
<dbReference type="Pfam" id="PF12213">
    <property type="entry name" value="Dpoe2NT"/>
    <property type="match status" value="1"/>
</dbReference>
<dbReference type="GO" id="GO:0042276">
    <property type="term" value="P:error-prone translesion synthesis"/>
    <property type="evidence" value="ECO:0007669"/>
    <property type="project" value="TreeGrafter"/>
</dbReference>
<evidence type="ECO:0000256" key="2">
    <source>
        <dbReference type="ARBA" id="ARBA00009560"/>
    </source>
</evidence>
<dbReference type="Proteomes" id="UP001432322">
    <property type="component" value="Unassembled WGS sequence"/>
</dbReference>
<dbReference type="AlphaFoldDB" id="A0AAV5VZT3"/>
<comment type="caution">
    <text evidence="9">The sequence shown here is derived from an EMBL/GenBank/DDBJ whole genome shotgun (WGS) entry which is preliminary data.</text>
</comment>
<evidence type="ECO:0000313" key="9">
    <source>
        <dbReference type="EMBL" id="GMT24257.1"/>
    </source>
</evidence>
<dbReference type="GO" id="GO:0003677">
    <property type="term" value="F:DNA binding"/>
    <property type="evidence" value="ECO:0007669"/>
    <property type="project" value="UniProtKB-KW"/>
</dbReference>
<dbReference type="GO" id="GO:0008622">
    <property type="term" value="C:epsilon DNA polymerase complex"/>
    <property type="evidence" value="ECO:0007669"/>
    <property type="project" value="InterPro"/>
</dbReference>
<dbReference type="EMBL" id="BTSY01000004">
    <property type="protein sequence ID" value="GMT24257.1"/>
    <property type="molecule type" value="Genomic_DNA"/>
</dbReference>
<dbReference type="PIRSF" id="PIRSF000799">
    <property type="entry name" value="DNA_pol_eps_2"/>
    <property type="match status" value="1"/>
</dbReference>
<dbReference type="PANTHER" id="PTHR12708:SF0">
    <property type="entry name" value="DNA POLYMERASE EPSILON SUBUNIT 2"/>
    <property type="match status" value="1"/>
</dbReference>
<keyword evidence="3" id="KW-0235">DNA replication</keyword>
<dbReference type="InterPro" id="IPR016266">
    <property type="entry name" value="POLE2"/>
</dbReference>
<dbReference type="Pfam" id="PF04042">
    <property type="entry name" value="DNA_pol_E_B"/>
    <property type="match status" value="1"/>
</dbReference>
<evidence type="ECO:0000256" key="5">
    <source>
        <dbReference type="ARBA" id="ARBA00023242"/>
    </source>
</evidence>
<evidence type="ECO:0000256" key="3">
    <source>
        <dbReference type="ARBA" id="ARBA00022705"/>
    </source>
</evidence>
<dbReference type="GO" id="GO:0006261">
    <property type="term" value="P:DNA-templated DNA replication"/>
    <property type="evidence" value="ECO:0007669"/>
    <property type="project" value="InterPro"/>
</dbReference>
<protein>
    <recommendedName>
        <fullName evidence="6">DNA polymerase II subunit 2</fullName>
    </recommendedName>
</protein>
<keyword evidence="10" id="KW-1185">Reference proteome</keyword>
<evidence type="ECO:0000259" key="7">
    <source>
        <dbReference type="Pfam" id="PF04042"/>
    </source>
</evidence>
<dbReference type="PANTHER" id="PTHR12708">
    <property type="entry name" value="DNA POLYMERASE EPSILON SUBUNIT B"/>
    <property type="match status" value="1"/>
</dbReference>
<feature type="domain" description="DNA polymerase alpha/delta/epsilon subunit B" evidence="7">
    <location>
        <begin position="272"/>
        <end position="471"/>
    </location>
</feature>
<dbReference type="Gene3D" id="1.10.8.60">
    <property type="match status" value="1"/>
</dbReference>
<evidence type="ECO:0000256" key="4">
    <source>
        <dbReference type="ARBA" id="ARBA00023125"/>
    </source>
</evidence>
<comment type="subcellular location">
    <subcellularLocation>
        <location evidence="1">Nucleus</location>
    </subcellularLocation>
</comment>
<comment type="similarity">
    <text evidence="2">Belongs to the DNA polymerase epsilon subunit B family.</text>
</comment>
<evidence type="ECO:0000256" key="6">
    <source>
        <dbReference type="ARBA" id="ARBA00032930"/>
    </source>
</evidence>
<keyword evidence="5" id="KW-0539">Nucleus</keyword>
<dbReference type="InterPro" id="IPR024639">
    <property type="entry name" value="DNA_pol_e_bsu_N"/>
</dbReference>
<dbReference type="InterPro" id="IPR007185">
    <property type="entry name" value="DNA_pol_a/d/e_bsu"/>
</dbReference>
<organism evidence="9 10">
    <name type="scientific">Pristionchus fissidentatus</name>
    <dbReference type="NCBI Taxonomy" id="1538716"/>
    <lineage>
        <taxon>Eukaryota</taxon>
        <taxon>Metazoa</taxon>
        <taxon>Ecdysozoa</taxon>
        <taxon>Nematoda</taxon>
        <taxon>Chromadorea</taxon>
        <taxon>Rhabditida</taxon>
        <taxon>Rhabditina</taxon>
        <taxon>Diplogasteromorpha</taxon>
        <taxon>Diplogasteroidea</taxon>
        <taxon>Neodiplogasteridae</taxon>
        <taxon>Pristionchus</taxon>
    </lineage>
</organism>
<proteinExistence type="inferred from homology"/>
<feature type="domain" description="DNA polymerase epsilon subunit B N-terminal" evidence="8">
    <location>
        <begin position="8"/>
        <end position="72"/>
    </location>
</feature>
<feature type="non-terminal residue" evidence="9">
    <location>
        <position position="1"/>
    </location>
</feature>
<name>A0AAV5VZT3_9BILA</name>
<accession>A0AAV5VZT3</accession>
<reference evidence="9" key="1">
    <citation type="submission" date="2023-10" db="EMBL/GenBank/DDBJ databases">
        <title>Genome assembly of Pristionchus species.</title>
        <authorList>
            <person name="Yoshida K."/>
            <person name="Sommer R.J."/>
        </authorList>
    </citation>
    <scope>NUCLEOTIDE SEQUENCE</scope>
    <source>
        <strain evidence="9">RS5133</strain>
    </source>
</reference>
<keyword evidence="4" id="KW-0238">DNA-binding</keyword>
<evidence type="ECO:0000313" key="10">
    <source>
        <dbReference type="Proteomes" id="UP001432322"/>
    </source>
</evidence>